<dbReference type="STRING" id="643867.Ftrac_0886"/>
<feature type="coiled-coil region" evidence="1">
    <location>
        <begin position="112"/>
        <end position="167"/>
    </location>
</feature>
<proteinExistence type="predicted"/>
<protein>
    <submittedName>
        <fullName evidence="3">Uncharacterized protein</fullName>
    </submittedName>
</protein>
<keyword evidence="4" id="KW-1185">Reference proteome</keyword>
<keyword evidence="2" id="KW-0472">Membrane</keyword>
<accession>E4TT40</accession>
<keyword evidence="1" id="KW-0175">Coiled coil</keyword>
<dbReference type="Proteomes" id="UP000008720">
    <property type="component" value="Chromosome"/>
</dbReference>
<dbReference type="RefSeq" id="WP_013453039.1">
    <property type="nucleotide sequence ID" value="NC_014759.1"/>
</dbReference>
<organism evidence="3 4">
    <name type="scientific">Marivirga tractuosa (strain ATCC 23168 / DSM 4126 / NBRC 15989 / NCIMB 1408 / VKM B-1430 / H-43)</name>
    <name type="common">Microscilla tractuosa</name>
    <name type="synonym">Flexibacter tractuosus</name>
    <dbReference type="NCBI Taxonomy" id="643867"/>
    <lineage>
        <taxon>Bacteria</taxon>
        <taxon>Pseudomonadati</taxon>
        <taxon>Bacteroidota</taxon>
        <taxon>Cytophagia</taxon>
        <taxon>Cytophagales</taxon>
        <taxon>Marivirgaceae</taxon>
        <taxon>Marivirga</taxon>
    </lineage>
</organism>
<evidence type="ECO:0000313" key="4">
    <source>
        <dbReference type="Proteomes" id="UP000008720"/>
    </source>
</evidence>
<feature type="transmembrane region" description="Helical" evidence="2">
    <location>
        <begin position="45"/>
        <end position="64"/>
    </location>
</feature>
<evidence type="ECO:0000256" key="2">
    <source>
        <dbReference type="SAM" id="Phobius"/>
    </source>
</evidence>
<reference evidence="3 4" key="1">
    <citation type="journal article" date="2011" name="Stand. Genomic Sci.">
        <title>Complete genome sequence of Marivirga tractuosa type strain (H-43).</title>
        <authorList>
            <person name="Pagani I."/>
            <person name="Chertkov O."/>
            <person name="Lapidus A."/>
            <person name="Lucas S."/>
            <person name="Del Rio T.G."/>
            <person name="Tice H."/>
            <person name="Copeland A."/>
            <person name="Cheng J.F."/>
            <person name="Nolan M."/>
            <person name="Saunders E."/>
            <person name="Pitluck S."/>
            <person name="Held B."/>
            <person name="Goodwin L."/>
            <person name="Liolios K."/>
            <person name="Ovchinikova G."/>
            <person name="Ivanova N."/>
            <person name="Mavromatis K."/>
            <person name="Pati A."/>
            <person name="Chen A."/>
            <person name="Palaniappan K."/>
            <person name="Land M."/>
            <person name="Hauser L."/>
            <person name="Jeffries C.D."/>
            <person name="Detter J.C."/>
            <person name="Han C."/>
            <person name="Tapia R."/>
            <person name="Ngatchou-Djao O.D."/>
            <person name="Rohde M."/>
            <person name="Goker M."/>
            <person name="Spring S."/>
            <person name="Sikorski J."/>
            <person name="Woyke T."/>
            <person name="Bristow J."/>
            <person name="Eisen J.A."/>
            <person name="Markowitz V."/>
            <person name="Hugenholtz P."/>
            <person name="Klenk H.P."/>
            <person name="Kyrpides N.C."/>
        </authorList>
    </citation>
    <scope>NUCLEOTIDE SEQUENCE [LARGE SCALE GENOMIC DNA]</scope>
    <source>
        <strain evidence="4">ATCC 23168 / DSM 4126 / NBRC 15989 / NCIMB 1408 / VKM B-1430 / H-43</strain>
    </source>
</reference>
<dbReference type="AlphaFoldDB" id="E4TT40"/>
<keyword evidence="2" id="KW-1133">Transmembrane helix</keyword>
<evidence type="ECO:0000256" key="1">
    <source>
        <dbReference type="SAM" id="Coils"/>
    </source>
</evidence>
<dbReference type="eggNOG" id="ENOG5030YA2">
    <property type="taxonomic scope" value="Bacteria"/>
</dbReference>
<dbReference type="OrthoDB" id="1120747at2"/>
<dbReference type="HOGENOM" id="CLU_114925_0_0_10"/>
<name>E4TT40_MARTH</name>
<keyword evidence="2" id="KW-0812">Transmembrane</keyword>
<evidence type="ECO:0000313" key="3">
    <source>
        <dbReference type="EMBL" id="ADR20888.1"/>
    </source>
</evidence>
<dbReference type="KEGG" id="mtt:Ftrac_0886"/>
<gene>
    <name evidence="3" type="ordered locus">Ftrac_0886</name>
</gene>
<dbReference type="EMBL" id="CP002349">
    <property type="protein sequence ID" value="ADR20888.1"/>
    <property type="molecule type" value="Genomic_DNA"/>
</dbReference>
<sequence length="183" mass="21266">MRKVTDKLEQFIKDNRNDFDSGFNPENSWSKIESKISTKKSNSRSIWMMAASIVLILSLAWLIYDRAQLTDKINELESLSVNNKPYSEIESYYQQNIEEKTILVNHISAEKNIEVNTDLKSLNKKYEELKAKVKKQGGHPQLVNAMIQNLQTQIEVLEQQLSILQDIQEYSQNDKNENNEISI</sequence>